<gene>
    <name evidence="1" type="ORF">SI7747_10012998</name>
</gene>
<evidence type="ECO:0000313" key="1">
    <source>
        <dbReference type="EMBL" id="CAA2627345.1"/>
    </source>
</evidence>
<dbReference type="PANTHER" id="PTHR34538:SF13">
    <property type="entry name" value="OS02G0637200 PROTEIN"/>
    <property type="match status" value="1"/>
</dbReference>
<evidence type="ECO:0000313" key="2">
    <source>
        <dbReference type="Proteomes" id="UP001189122"/>
    </source>
</evidence>
<proteinExistence type="predicted"/>
<dbReference type="PANTHER" id="PTHR34538">
    <property type="entry name" value="EXPRESSED PROTEIN"/>
    <property type="match status" value="1"/>
</dbReference>
<name>A0A7I8JA04_SPIIN</name>
<protein>
    <submittedName>
        <fullName evidence="1">Uncharacterized protein</fullName>
    </submittedName>
</protein>
<dbReference type="EMBL" id="LR743597">
    <property type="protein sequence ID" value="CAA2627345.1"/>
    <property type="molecule type" value="Genomic_DNA"/>
</dbReference>
<keyword evidence="2" id="KW-1185">Reference proteome</keyword>
<accession>A0A7I8JA04</accession>
<sequence length="73" mass="8502">MVVVAVVELAGCGAGALLEEGQRRFRSLFWRVRAEMRRQVSKGRARKRQRFSFRYDPLSYALNFDDGCYGFFC</sequence>
<organism evidence="1">
    <name type="scientific">Spirodela intermedia</name>
    <name type="common">Intermediate duckweed</name>
    <dbReference type="NCBI Taxonomy" id="51605"/>
    <lineage>
        <taxon>Eukaryota</taxon>
        <taxon>Viridiplantae</taxon>
        <taxon>Streptophyta</taxon>
        <taxon>Embryophyta</taxon>
        <taxon>Tracheophyta</taxon>
        <taxon>Spermatophyta</taxon>
        <taxon>Magnoliopsida</taxon>
        <taxon>Liliopsida</taxon>
        <taxon>Araceae</taxon>
        <taxon>Lemnoideae</taxon>
        <taxon>Spirodela</taxon>
    </lineage>
</organism>
<reference evidence="1 2" key="1">
    <citation type="submission" date="2019-12" db="EMBL/GenBank/DDBJ databases">
        <authorList>
            <person name="Scholz U."/>
            <person name="Mascher M."/>
            <person name="Fiebig A."/>
        </authorList>
    </citation>
    <scope>NUCLEOTIDE SEQUENCE</scope>
</reference>
<dbReference type="EMBL" id="CACRZD030000010">
    <property type="protein sequence ID" value="CAA6666605.1"/>
    <property type="molecule type" value="Genomic_DNA"/>
</dbReference>
<dbReference type="AlphaFoldDB" id="A0A7I8JA04"/>
<dbReference type="Proteomes" id="UP001189122">
    <property type="component" value="Unassembled WGS sequence"/>
</dbReference>